<dbReference type="RefSeq" id="WP_390197233.1">
    <property type="nucleotide sequence ID" value="NZ_JBHSDV010000001.1"/>
</dbReference>
<dbReference type="HAMAP" id="MF_01440">
    <property type="entry name" value="CheD"/>
    <property type="match status" value="1"/>
</dbReference>
<evidence type="ECO:0000313" key="5">
    <source>
        <dbReference type="Proteomes" id="UP001595880"/>
    </source>
</evidence>
<organism evidence="4 5">
    <name type="scientific">Gracilibacillus marinus</name>
    <dbReference type="NCBI Taxonomy" id="630535"/>
    <lineage>
        <taxon>Bacteria</taxon>
        <taxon>Bacillati</taxon>
        <taxon>Bacillota</taxon>
        <taxon>Bacilli</taxon>
        <taxon>Bacillales</taxon>
        <taxon>Bacillaceae</taxon>
        <taxon>Gracilibacillus</taxon>
    </lineage>
</organism>
<keyword evidence="5" id="KW-1185">Reference proteome</keyword>
<protein>
    <recommendedName>
        <fullName evidence="3">Probable chemoreceptor glutamine deamidase CheD</fullName>
        <ecNumber evidence="3">3.5.1.44</ecNumber>
    </recommendedName>
</protein>
<keyword evidence="2 3" id="KW-0378">Hydrolase</keyword>
<dbReference type="Proteomes" id="UP001595880">
    <property type="component" value="Unassembled WGS sequence"/>
</dbReference>
<dbReference type="PANTHER" id="PTHR35147:SF1">
    <property type="entry name" value="CHEMORECEPTOR GLUTAMINE DEAMIDASE CHED-RELATED"/>
    <property type="match status" value="1"/>
</dbReference>
<gene>
    <name evidence="3" type="primary">cheD</name>
    <name evidence="4" type="ORF">ACFOZ1_06305</name>
</gene>
<comment type="function">
    <text evidence="3">Probably deamidates glutamine residues to glutamate on methyl-accepting chemotaxis receptors (MCPs), playing an important role in chemotaxis.</text>
</comment>
<dbReference type="Pfam" id="PF03975">
    <property type="entry name" value="CheD"/>
    <property type="match status" value="1"/>
</dbReference>
<dbReference type="EC" id="3.5.1.44" evidence="3"/>
<evidence type="ECO:0000256" key="1">
    <source>
        <dbReference type="ARBA" id="ARBA00022500"/>
    </source>
</evidence>
<comment type="caution">
    <text evidence="4">The sequence shown here is derived from an EMBL/GenBank/DDBJ whole genome shotgun (WGS) entry which is preliminary data.</text>
</comment>
<dbReference type="CDD" id="cd16352">
    <property type="entry name" value="CheD"/>
    <property type="match status" value="1"/>
</dbReference>
<evidence type="ECO:0000313" key="4">
    <source>
        <dbReference type="EMBL" id="MFC4387422.1"/>
    </source>
</evidence>
<reference evidence="5" key="1">
    <citation type="journal article" date="2019" name="Int. J. Syst. Evol. Microbiol.">
        <title>The Global Catalogue of Microorganisms (GCM) 10K type strain sequencing project: providing services to taxonomists for standard genome sequencing and annotation.</title>
        <authorList>
            <consortium name="The Broad Institute Genomics Platform"/>
            <consortium name="The Broad Institute Genome Sequencing Center for Infectious Disease"/>
            <person name="Wu L."/>
            <person name="Ma J."/>
        </authorList>
    </citation>
    <scope>NUCLEOTIDE SEQUENCE [LARGE SCALE GENOMIC DNA]</scope>
    <source>
        <strain evidence="5">KACC 14058</strain>
    </source>
</reference>
<name>A0ABV8VSH4_9BACI</name>
<evidence type="ECO:0000256" key="3">
    <source>
        <dbReference type="HAMAP-Rule" id="MF_01440"/>
    </source>
</evidence>
<comment type="catalytic activity">
    <reaction evidence="3">
        <text>L-glutaminyl-[protein] + H2O = L-glutamyl-[protein] + NH4(+)</text>
        <dbReference type="Rhea" id="RHEA:16441"/>
        <dbReference type="Rhea" id="RHEA-COMP:10207"/>
        <dbReference type="Rhea" id="RHEA-COMP:10208"/>
        <dbReference type="ChEBI" id="CHEBI:15377"/>
        <dbReference type="ChEBI" id="CHEBI:28938"/>
        <dbReference type="ChEBI" id="CHEBI:29973"/>
        <dbReference type="ChEBI" id="CHEBI:30011"/>
        <dbReference type="EC" id="3.5.1.44"/>
    </reaction>
</comment>
<dbReference type="InterPro" id="IPR005659">
    <property type="entry name" value="Chemorcpt_Glu_NH3ase_CheD"/>
</dbReference>
<sequence>MTLTSEIIKVGIADVKTTVYPNTLKTSGLGSCVGLVLYDNKAKIAGLAHIMLPDSTVAKKDNQNRMKYADTAFEILLHNLLTSGASKANLKAKMAGGAHMFGFKSDNKMLRIGERNIEAIRVLLHHHHIPLISEDVGGNKGRTIVFDIDTSMLEIRTVNSGTKQI</sequence>
<dbReference type="EMBL" id="JBHSDV010000001">
    <property type="protein sequence ID" value="MFC4387422.1"/>
    <property type="molecule type" value="Genomic_DNA"/>
</dbReference>
<comment type="similarity">
    <text evidence="3">Belongs to the CheD family.</text>
</comment>
<dbReference type="InterPro" id="IPR011324">
    <property type="entry name" value="Cytotoxic_necrot_fac-like_cat"/>
</dbReference>
<evidence type="ECO:0000256" key="2">
    <source>
        <dbReference type="ARBA" id="ARBA00022801"/>
    </source>
</evidence>
<accession>A0ABV8VSH4</accession>
<dbReference type="Gene3D" id="3.30.1330.200">
    <property type="match status" value="1"/>
</dbReference>
<keyword evidence="1 3" id="KW-0145">Chemotaxis</keyword>
<proteinExistence type="inferred from homology"/>
<dbReference type="InterPro" id="IPR038592">
    <property type="entry name" value="CheD-like_sf"/>
</dbReference>
<dbReference type="SUPFAM" id="SSF64438">
    <property type="entry name" value="CNF1/YfiH-like putative cysteine hydrolases"/>
    <property type="match status" value="1"/>
</dbReference>
<dbReference type="PANTHER" id="PTHR35147">
    <property type="entry name" value="CHEMORECEPTOR GLUTAMINE DEAMIDASE CHED-RELATED"/>
    <property type="match status" value="1"/>
</dbReference>